<dbReference type="Pfam" id="PF12502">
    <property type="entry name" value="DUF3710"/>
    <property type="match status" value="1"/>
</dbReference>
<proteinExistence type="predicted"/>
<protein>
    <recommendedName>
        <fullName evidence="4">DUF3710 domain-containing protein</fullName>
    </recommendedName>
</protein>
<dbReference type="OrthoDB" id="8480367at2"/>
<evidence type="ECO:0008006" key="4">
    <source>
        <dbReference type="Google" id="ProtNLM"/>
    </source>
</evidence>
<sequence>MALFGRRKTNRLSDEELLDLEDGDEVVVRPEPAEGEPGVDRDWVRHEDGPYDITEWRELDGRIDLGALRIPSVKGMQMRLDIEQGSGRVIGATLGFGASQAQVQVFAAPRTEGIWDELRAEIARGLVDSGGAAETVEGRMGKELRARMPGRAPDGRVAYQPARFLGIDGPRWFLRVVVGGPAASDDNQARGILAFVRRIVVDRGDEPRPPREVLTLTPPKGFAEAVAKEAEARREQQAQARRAAAADALHKAPTAGGSTDATSVAGVGLGGGAAATDAAEPPRHRAPEPAPTDAPQAPRNPDFT</sequence>
<evidence type="ECO:0000256" key="1">
    <source>
        <dbReference type="SAM" id="MobiDB-lite"/>
    </source>
</evidence>
<feature type="region of interest" description="Disordered" evidence="1">
    <location>
        <begin position="229"/>
        <end position="304"/>
    </location>
</feature>
<dbReference type="STRING" id="767452.AVL62_00515"/>
<organism evidence="2 3">
    <name type="scientific">Serinicoccus chungangensis</name>
    <dbReference type="NCBI Taxonomy" id="767452"/>
    <lineage>
        <taxon>Bacteria</taxon>
        <taxon>Bacillati</taxon>
        <taxon>Actinomycetota</taxon>
        <taxon>Actinomycetes</taxon>
        <taxon>Micrococcales</taxon>
        <taxon>Ornithinimicrobiaceae</taxon>
        <taxon>Serinicoccus</taxon>
    </lineage>
</organism>
<gene>
    <name evidence="2" type="ORF">AVL62_00515</name>
</gene>
<keyword evidence="3" id="KW-1185">Reference proteome</keyword>
<evidence type="ECO:0000313" key="2">
    <source>
        <dbReference type="EMBL" id="KUG53329.1"/>
    </source>
</evidence>
<accession>A0A0W8I5C9</accession>
<feature type="compositionally biased region" description="Low complexity" evidence="1">
    <location>
        <begin position="237"/>
        <end position="247"/>
    </location>
</feature>
<name>A0A0W8I5C9_9MICO</name>
<dbReference type="EMBL" id="LQBL01000028">
    <property type="protein sequence ID" value="KUG53329.1"/>
    <property type="molecule type" value="Genomic_DNA"/>
</dbReference>
<dbReference type="Proteomes" id="UP000054837">
    <property type="component" value="Unassembled WGS sequence"/>
</dbReference>
<dbReference type="RefSeq" id="WP_058891337.1">
    <property type="nucleotide sequence ID" value="NZ_LQBL01000028.1"/>
</dbReference>
<evidence type="ECO:0000313" key="3">
    <source>
        <dbReference type="Proteomes" id="UP000054837"/>
    </source>
</evidence>
<comment type="caution">
    <text evidence="2">The sequence shown here is derived from an EMBL/GenBank/DDBJ whole genome shotgun (WGS) entry which is preliminary data.</text>
</comment>
<dbReference type="AlphaFoldDB" id="A0A0W8I5C9"/>
<dbReference type="InterPro" id="IPR022183">
    <property type="entry name" value="DUF3710"/>
</dbReference>
<reference evidence="2 3" key="1">
    <citation type="submission" date="2015-12" db="EMBL/GenBank/DDBJ databases">
        <title>Serinicoccus chungangenesis strain CD08_5 genome sequencing and assembly.</title>
        <authorList>
            <person name="Chander A.M."/>
            <person name="Kaur G."/>
            <person name="Nair G.R."/>
            <person name="Dhawan D.K."/>
            <person name="Kochhar R.K."/>
            <person name="Mayilraj S."/>
            <person name="Bhadada S.K."/>
        </authorList>
    </citation>
    <scope>NUCLEOTIDE SEQUENCE [LARGE SCALE GENOMIC DNA]</scope>
    <source>
        <strain evidence="2 3">CD08_5</strain>
    </source>
</reference>